<evidence type="ECO:0000313" key="1">
    <source>
        <dbReference type="EMBL" id="EMO41778.1"/>
    </source>
</evidence>
<comment type="caution">
    <text evidence="1">The sequence shown here is derived from an EMBL/GenBank/DDBJ whole genome shotgun (WGS) entry which is preliminary data.</text>
</comment>
<reference evidence="1 2" key="1">
    <citation type="submission" date="2013-01" db="EMBL/GenBank/DDBJ databases">
        <authorList>
            <person name="Harkins D.M."/>
            <person name="Durkin A.S."/>
            <person name="Brinkac L.M."/>
            <person name="Haft D.H."/>
            <person name="Selengut J.D."/>
            <person name="Sanka R."/>
            <person name="DePew J."/>
            <person name="Purushe J."/>
            <person name="Matthias M.A."/>
            <person name="Vinetz J.M."/>
            <person name="Sutton G.G."/>
            <person name="Nierman W.C."/>
            <person name="Fouts D.E."/>
        </authorList>
    </citation>
    <scope>NUCLEOTIDE SEQUENCE [LARGE SCALE GENOMIC DNA]</scope>
    <source>
        <strain evidence="1 2">ZUN142</strain>
    </source>
</reference>
<dbReference type="EMBL" id="AHOP02000021">
    <property type="protein sequence ID" value="EMO41778.1"/>
    <property type="molecule type" value="Genomic_DNA"/>
</dbReference>
<organism evidence="1 2">
    <name type="scientific">Leptospira noguchii serovar Autumnalis str. ZUN142</name>
    <dbReference type="NCBI Taxonomy" id="1085540"/>
    <lineage>
        <taxon>Bacteria</taxon>
        <taxon>Pseudomonadati</taxon>
        <taxon>Spirochaetota</taxon>
        <taxon>Spirochaetia</taxon>
        <taxon>Leptospirales</taxon>
        <taxon>Leptospiraceae</taxon>
        <taxon>Leptospira</taxon>
    </lineage>
</organism>
<dbReference type="AlphaFoldDB" id="M6UWS8"/>
<gene>
    <name evidence="1" type="ORF">LEP1GSC186_1878</name>
</gene>
<name>M6UWS8_9LEPT</name>
<evidence type="ECO:0000313" key="2">
    <source>
        <dbReference type="Proteomes" id="UP000012153"/>
    </source>
</evidence>
<proteinExistence type="predicted"/>
<sequence length="52" mass="6306">MKNSIVTISKTYFRHPFQYNGNRWGIDFKKLYYSILKYMIIQEALISEKKSI</sequence>
<dbReference type="Proteomes" id="UP000012153">
    <property type="component" value="Unassembled WGS sequence"/>
</dbReference>
<protein>
    <submittedName>
        <fullName evidence="1">Uncharacterized protein</fullName>
    </submittedName>
</protein>
<dbReference type="RefSeq" id="WP_004437181.1">
    <property type="nucleotide sequence ID" value="NZ_AHOP02000021.1"/>
</dbReference>
<accession>M6UWS8</accession>